<dbReference type="PANTHER" id="PTHR46546:SF4">
    <property type="entry name" value="SHEWANELLA-LIKE PROTEIN PHOSPHATASE 1"/>
    <property type="match status" value="1"/>
</dbReference>
<dbReference type="Pfam" id="PF00149">
    <property type="entry name" value="Metallophos"/>
    <property type="match status" value="1"/>
</dbReference>
<evidence type="ECO:0000259" key="1">
    <source>
        <dbReference type="Pfam" id="PF00149"/>
    </source>
</evidence>
<proteinExistence type="predicted"/>
<accession>A0A4P9XUB6</accession>
<reference evidence="3" key="1">
    <citation type="journal article" date="2018" name="Nat. Microbiol.">
        <title>Leveraging single-cell genomics to expand the fungal tree of life.</title>
        <authorList>
            <person name="Ahrendt S.R."/>
            <person name="Quandt C.A."/>
            <person name="Ciobanu D."/>
            <person name="Clum A."/>
            <person name="Salamov A."/>
            <person name="Andreopoulos B."/>
            <person name="Cheng J.F."/>
            <person name="Woyke T."/>
            <person name="Pelin A."/>
            <person name="Henrissat B."/>
            <person name="Reynolds N.K."/>
            <person name="Benny G.L."/>
            <person name="Smith M.E."/>
            <person name="James T.Y."/>
            <person name="Grigoriev I.V."/>
        </authorList>
    </citation>
    <scope>NUCLEOTIDE SEQUENCE [LARGE SCALE GENOMIC DNA]</scope>
    <source>
        <strain evidence="3">RSA 1356</strain>
    </source>
</reference>
<dbReference type="OrthoDB" id="5976022at2759"/>
<dbReference type="Proteomes" id="UP000271241">
    <property type="component" value="Unassembled WGS sequence"/>
</dbReference>
<evidence type="ECO:0000313" key="2">
    <source>
        <dbReference type="EMBL" id="RKP09030.1"/>
    </source>
</evidence>
<dbReference type="GO" id="GO:0016787">
    <property type="term" value="F:hydrolase activity"/>
    <property type="evidence" value="ECO:0007669"/>
    <property type="project" value="InterPro"/>
</dbReference>
<dbReference type="SUPFAM" id="SSF56300">
    <property type="entry name" value="Metallo-dependent phosphatases"/>
    <property type="match status" value="1"/>
</dbReference>
<dbReference type="InterPro" id="IPR029052">
    <property type="entry name" value="Metallo-depent_PP-like"/>
</dbReference>
<gene>
    <name evidence="2" type="ORF">THASP1DRAFT_2509</name>
</gene>
<dbReference type="AlphaFoldDB" id="A0A4P9XUB6"/>
<protein>
    <submittedName>
        <fullName evidence="2">Metallo-dependent phosphatase-like protein</fullName>
    </submittedName>
</protein>
<feature type="domain" description="Calcineurin-like phosphoesterase" evidence="1">
    <location>
        <begin position="1"/>
        <end position="217"/>
    </location>
</feature>
<sequence>RIVAVGDLHGDLEATLDVLYMAGVVDSNGEWAGGNNTILVQTGDILDRGPDTVPLLELFPRLAKEANKVGGRVIQILGNHELMNLAGDYRYVNPADKGFAGPMSRYLAFSQHGRFGQRLLDLPLVHQIGDTVFAHGGITPEWARKNIHTVNTFAAKKLRELTSVVNPAKYSDVPVLGLEGPAWYRGYALGNERVVCAALKRALDIMGVKQMVTGHTLQNKGQVLTRCDGRLFVIDVGISRAYKGAQAAIDI</sequence>
<evidence type="ECO:0000313" key="3">
    <source>
        <dbReference type="Proteomes" id="UP000271241"/>
    </source>
</evidence>
<dbReference type="PANTHER" id="PTHR46546">
    <property type="entry name" value="SHEWANELLA-LIKE PROTEIN PHOSPHATASE 1"/>
    <property type="match status" value="1"/>
</dbReference>
<dbReference type="InterPro" id="IPR004843">
    <property type="entry name" value="Calcineurin-like_PHP"/>
</dbReference>
<dbReference type="STRING" id="78915.A0A4P9XUB6"/>
<dbReference type="EMBL" id="KZ992548">
    <property type="protein sequence ID" value="RKP09030.1"/>
    <property type="molecule type" value="Genomic_DNA"/>
</dbReference>
<feature type="non-terminal residue" evidence="2">
    <location>
        <position position="251"/>
    </location>
</feature>
<organism evidence="2 3">
    <name type="scientific">Thamnocephalis sphaerospora</name>
    <dbReference type="NCBI Taxonomy" id="78915"/>
    <lineage>
        <taxon>Eukaryota</taxon>
        <taxon>Fungi</taxon>
        <taxon>Fungi incertae sedis</taxon>
        <taxon>Zoopagomycota</taxon>
        <taxon>Zoopagomycotina</taxon>
        <taxon>Zoopagomycetes</taxon>
        <taxon>Zoopagales</taxon>
        <taxon>Sigmoideomycetaceae</taxon>
        <taxon>Thamnocephalis</taxon>
    </lineage>
</organism>
<dbReference type="Gene3D" id="3.60.21.10">
    <property type="match status" value="1"/>
</dbReference>
<keyword evidence="3" id="KW-1185">Reference proteome</keyword>
<name>A0A4P9XUB6_9FUNG</name>
<feature type="non-terminal residue" evidence="2">
    <location>
        <position position="1"/>
    </location>
</feature>